<sequence>MAYVGPSSATYRCISCLAPAPAILKTTDGTFIKLLECCACGQIIDRYVECEKSIIFMDMMLQEITVYRHILYNADNFTPQFYMKLAVSLVLSEGYIRWTNFAHNLSAGNGIKNNEVYLYIMCLLTAIEIGIFGIIITVYSWIKLSYRTWSSIYNGLLLGQCGRLANIAAIIWYQGSSITFQGLVLIFIFISSIQSTRAALRIGKAESTLLVFTAFICSLYLSYILQPLIIRRYQQYIF</sequence>
<protein>
    <recommendedName>
        <fullName evidence="10">Protein ARV</fullName>
    </recommendedName>
</protein>
<comment type="function">
    <text evidence="10">Mediator of sterol homeostasis involved in sterol uptake, trafficking and distribution into membranes.</text>
</comment>
<keyword evidence="12" id="KW-1185">Reference proteome</keyword>
<evidence type="ECO:0000256" key="9">
    <source>
        <dbReference type="ARBA" id="ARBA00023136"/>
    </source>
</evidence>
<comment type="caution">
    <text evidence="11">The sequence shown here is derived from an EMBL/GenBank/DDBJ whole genome shotgun (WGS) entry which is preliminary data.</text>
</comment>
<dbReference type="PANTHER" id="PTHR14467">
    <property type="entry name" value="ARV1"/>
    <property type="match status" value="1"/>
</dbReference>
<reference evidence="11 12" key="1">
    <citation type="journal article" date="2024" name="BMC Genomics">
        <title>Genome assembly of redclaw crayfish (Cherax quadricarinatus) provides insights into its immune adaptation and hypoxia tolerance.</title>
        <authorList>
            <person name="Liu Z."/>
            <person name="Zheng J."/>
            <person name="Li H."/>
            <person name="Fang K."/>
            <person name="Wang S."/>
            <person name="He J."/>
            <person name="Zhou D."/>
            <person name="Weng S."/>
            <person name="Chi M."/>
            <person name="Gu Z."/>
            <person name="He J."/>
            <person name="Li F."/>
            <person name="Wang M."/>
        </authorList>
    </citation>
    <scope>NUCLEOTIDE SEQUENCE [LARGE SCALE GENOMIC DNA]</scope>
    <source>
        <strain evidence="11">ZL_2023a</strain>
    </source>
</reference>
<evidence type="ECO:0000256" key="4">
    <source>
        <dbReference type="ARBA" id="ARBA00022692"/>
    </source>
</evidence>
<feature type="transmembrane region" description="Helical" evidence="10">
    <location>
        <begin position="208"/>
        <end position="230"/>
    </location>
</feature>
<dbReference type="GO" id="GO:0032366">
    <property type="term" value="P:intracellular sterol transport"/>
    <property type="evidence" value="ECO:0007669"/>
    <property type="project" value="UniProtKB-UniRule"/>
</dbReference>
<dbReference type="PANTHER" id="PTHR14467:SF0">
    <property type="entry name" value="PROTEIN ARV1"/>
    <property type="match status" value="1"/>
</dbReference>
<dbReference type="GO" id="GO:0006665">
    <property type="term" value="P:sphingolipid metabolic process"/>
    <property type="evidence" value="ECO:0007669"/>
    <property type="project" value="TreeGrafter"/>
</dbReference>
<dbReference type="EMBL" id="JARKIK010000044">
    <property type="protein sequence ID" value="KAK8736217.1"/>
    <property type="molecule type" value="Genomic_DNA"/>
</dbReference>
<dbReference type="InterPro" id="IPR007290">
    <property type="entry name" value="Arv1"/>
</dbReference>
<dbReference type="GO" id="GO:0032541">
    <property type="term" value="C:cortical endoplasmic reticulum"/>
    <property type="evidence" value="ECO:0007669"/>
    <property type="project" value="TreeGrafter"/>
</dbReference>
<comment type="similarity">
    <text evidence="2 10">Belongs to the ARV1 family.</text>
</comment>
<evidence type="ECO:0000256" key="8">
    <source>
        <dbReference type="ARBA" id="ARBA00023098"/>
    </source>
</evidence>
<keyword evidence="7 10" id="KW-0445">Lipid transport</keyword>
<dbReference type="GO" id="GO:0016125">
    <property type="term" value="P:sterol metabolic process"/>
    <property type="evidence" value="ECO:0007669"/>
    <property type="project" value="UniProtKB-UniRule"/>
</dbReference>
<keyword evidence="5 10" id="KW-0256">Endoplasmic reticulum</keyword>
<evidence type="ECO:0000313" key="11">
    <source>
        <dbReference type="EMBL" id="KAK8736217.1"/>
    </source>
</evidence>
<dbReference type="EMBL" id="JARKIK010000044">
    <property type="protein sequence ID" value="KAK8736216.1"/>
    <property type="molecule type" value="Genomic_DNA"/>
</dbReference>
<evidence type="ECO:0000313" key="12">
    <source>
        <dbReference type="Proteomes" id="UP001445076"/>
    </source>
</evidence>
<dbReference type="EMBL" id="JARKIK010000044">
    <property type="protein sequence ID" value="KAK8736215.1"/>
    <property type="molecule type" value="Genomic_DNA"/>
</dbReference>
<keyword evidence="9 10" id="KW-0472">Membrane</keyword>
<comment type="subcellular location">
    <subcellularLocation>
        <location evidence="1 10">Endoplasmic reticulum membrane</location>
        <topology evidence="1 10">Multi-pass membrane protein</topology>
    </subcellularLocation>
</comment>
<dbReference type="GO" id="GO:0005794">
    <property type="term" value="C:Golgi apparatus"/>
    <property type="evidence" value="ECO:0007669"/>
    <property type="project" value="TreeGrafter"/>
</dbReference>
<keyword evidence="3 10" id="KW-0813">Transport</keyword>
<dbReference type="GO" id="GO:0097036">
    <property type="term" value="P:regulation of plasma membrane sterol distribution"/>
    <property type="evidence" value="ECO:0007669"/>
    <property type="project" value="UniProtKB-UniRule"/>
</dbReference>
<evidence type="ECO:0000256" key="10">
    <source>
        <dbReference type="RuleBase" id="RU368065"/>
    </source>
</evidence>
<keyword evidence="6 10" id="KW-1133">Transmembrane helix</keyword>
<organism evidence="11 12">
    <name type="scientific">Cherax quadricarinatus</name>
    <name type="common">Australian red claw crayfish</name>
    <dbReference type="NCBI Taxonomy" id="27406"/>
    <lineage>
        <taxon>Eukaryota</taxon>
        <taxon>Metazoa</taxon>
        <taxon>Ecdysozoa</taxon>
        <taxon>Arthropoda</taxon>
        <taxon>Crustacea</taxon>
        <taxon>Multicrustacea</taxon>
        <taxon>Malacostraca</taxon>
        <taxon>Eumalacostraca</taxon>
        <taxon>Eucarida</taxon>
        <taxon>Decapoda</taxon>
        <taxon>Pleocyemata</taxon>
        <taxon>Astacidea</taxon>
        <taxon>Parastacoidea</taxon>
        <taxon>Parastacidae</taxon>
        <taxon>Cherax</taxon>
    </lineage>
</organism>
<gene>
    <name evidence="11" type="ORF">OTU49_004872</name>
</gene>
<evidence type="ECO:0000256" key="7">
    <source>
        <dbReference type="ARBA" id="ARBA00023055"/>
    </source>
</evidence>
<keyword evidence="8 10" id="KW-0443">Lipid metabolism</keyword>
<evidence type="ECO:0000256" key="2">
    <source>
        <dbReference type="ARBA" id="ARBA00009187"/>
    </source>
</evidence>
<dbReference type="Pfam" id="PF04161">
    <property type="entry name" value="Arv1"/>
    <property type="match status" value="1"/>
</dbReference>
<dbReference type="AlphaFoldDB" id="A0AAW0WVQ5"/>
<evidence type="ECO:0000256" key="5">
    <source>
        <dbReference type="ARBA" id="ARBA00022824"/>
    </source>
</evidence>
<accession>A0AAW0WVQ5</accession>
<evidence type="ECO:0000256" key="3">
    <source>
        <dbReference type="ARBA" id="ARBA00022448"/>
    </source>
</evidence>
<keyword evidence="4 10" id="KW-0812">Transmembrane</keyword>
<proteinExistence type="inferred from homology"/>
<name>A0AAW0WVQ5_CHEQU</name>
<reference evidence="11" key="2">
    <citation type="submission" date="2024-01" db="EMBL/GenBank/DDBJ databases">
        <authorList>
            <person name="He J."/>
            <person name="Wang M."/>
            <person name="Zheng J."/>
            <person name="Liu Z."/>
        </authorList>
    </citation>
    <scope>NUCLEOTIDE SEQUENCE</scope>
    <source>
        <strain evidence="11">ZL_2023a</strain>
        <tissue evidence="11">Muscle</tissue>
    </source>
</reference>
<feature type="transmembrane region" description="Helical" evidence="10">
    <location>
        <begin position="116"/>
        <end position="139"/>
    </location>
</feature>
<dbReference type="GO" id="GO:0005789">
    <property type="term" value="C:endoplasmic reticulum membrane"/>
    <property type="evidence" value="ECO:0007669"/>
    <property type="project" value="UniProtKB-SubCell"/>
</dbReference>
<evidence type="ECO:0000256" key="6">
    <source>
        <dbReference type="ARBA" id="ARBA00022989"/>
    </source>
</evidence>
<evidence type="ECO:0000256" key="1">
    <source>
        <dbReference type="ARBA" id="ARBA00004477"/>
    </source>
</evidence>
<feature type="transmembrane region" description="Helical" evidence="10">
    <location>
        <begin position="178"/>
        <end position="196"/>
    </location>
</feature>
<dbReference type="Proteomes" id="UP001445076">
    <property type="component" value="Unassembled WGS sequence"/>
</dbReference>